<evidence type="ECO:0000256" key="1">
    <source>
        <dbReference type="SAM" id="MobiDB-lite"/>
    </source>
</evidence>
<feature type="region of interest" description="Disordered" evidence="1">
    <location>
        <begin position="1"/>
        <end position="59"/>
    </location>
</feature>
<dbReference type="AlphaFoldDB" id="D5ZQ12"/>
<organism evidence="2 3">
    <name type="scientific">Streptomyces viridosporus (strain ATCC 14672 / DSM 40746 / JCM 4963 / KCTC 9882 / NRRL B-12104 / FH 1290)</name>
    <name type="common">Streptomyces ghanaensis</name>
    <dbReference type="NCBI Taxonomy" id="566461"/>
    <lineage>
        <taxon>Bacteria</taxon>
        <taxon>Bacillati</taxon>
        <taxon>Actinomycetota</taxon>
        <taxon>Actinomycetes</taxon>
        <taxon>Kitasatosporales</taxon>
        <taxon>Streptomycetaceae</taxon>
        <taxon>Streptomyces</taxon>
    </lineage>
</organism>
<evidence type="ECO:0000313" key="3">
    <source>
        <dbReference type="Proteomes" id="UP000003824"/>
    </source>
</evidence>
<proteinExistence type="predicted"/>
<accession>D5ZQ12</accession>
<sequence length="79" mass="7410">MAAGGAAASAASPGAARAGRGALIPGPDGGDGACAGAGGGQRLPAGRRTQGPGHLGDARCSLSVRRTSGALGTGCRIRW</sequence>
<reference evidence="3" key="1">
    <citation type="submission" date="2008-12" db="EMBL/GenBank/DDBJ databases">
        <title>Annotation of Streptomyces ghanaensis ATCC 14672.</title>
        <authorList>
            <consortium name="The Broad Institute Genome Sequencing Platform"/>
            <consortium name="Broad Institute Microbial Sequencing Center"/>
            <person name="Fischbach M."/>
            <person name="Ward D."/>
            <person name="Young S."/>
            <person name="Kodira C.D."/>
            <person name="Zeng Q."/>
            <person name="Koehrsen M."/>
            <person name="Godfrey P."/>
            <person name="Alvarado L."/>
            <person name="Berlin A.M."/>
            <person name="Borenstein D."/>
            <person name="Chen Z."/>
            <person name="Engels R."/>
            <person name="Freedman E."/>
            <person name="Gellesch M."/>
            <person name="Goldberg J."/>
            <person name="Griggs A."/>
            <person name="Gujja S."/>
            <person name="Heiman D.I."/>
            <person name="Hepburn T.A."/>
            <person name="Howarth C."/>
            <person name="Jen D."/>
            <person name="Larson L."/>
            <person name="Lewis B."/>
            <person name="Mehta T."/>
            <person name="Park D."/>
            <person name="Pearson M."/>
            <person name="Roberts A."/>
            <person name="Saif S."/>
            <person name="Shea T.D."/>
            <person name="Shenoy N."/>
            <person name="Sisk P."/>
            <person name="Stolte C."/>
            <person name="Sykes S.N."/>
            <person name="Walk T."/>
            <person name="White J."/>
            <person name="Yandava C."/>
            <person name="Straight P."/>
            <person name="Clardy J."/>
            <person name="Hung D."/>
            <person name="Kolter R."/>
            <person name="Mekalanos J."/>
            <person name="Walker S."/>
            <person name="Walsh C.T."/>
            <person name="Wieland B.L.C."/>
            <person name="Ilzarbe M."/>
            <person name="Galagan J."/>
            <person name="Nusbaum C."/>
            <person name="Birren B."/>
        </authorList>
    </citation>
    <scope>NUCLEOTIDE SEQUENCE [LARGE SCALE GENOMIC DNA]</scope>
    <source>
        <strain evidence="3">ATCC 14672 / DSM 40746 / JCM 4963 / KCTC 9882 / NRRL B-12104 / FH 1290</strain>
    </source>
</reference>
<gene>
    <name evidence="2" type="ORF">SSFG_05578</name>
</gene>
<dbReference type="EMBL" id="DS999641">
    <property type="protein sequence ID" value="EFE70335.2"/>
    <property type="molecule type" value="Genomic_DNA"/>
</dbReference>
<protein>
    <submittedName>
        <fullName evidence="2">Predicted protein</fullName>
    </submittedName>
</protein>
<name>D5ZQ12_STRV1</name>
<dbReference type="Proteomes" id="UP000003824">
    <property type="component" value="Unassembled WGS sequence"/>
</dbReference>
<evidence type="ECO:0000313" key="2">
    <source>
        <dbReference type="EMBL" id="EFE70335.2"/>
    </source>
</evidence>
<feature type="compositionally biased region" description="Gly residues" evidence="1">
    <location>
        <begin position="27"/>
        <end position="41"/>
    </location>
</feature>
<feature type="compositionally biased region" description="Low complexity" evidence="1">
    <location>
        <begin position="1"/>
        <end position="26"/>
    </location>
</feature>